<evidence type="ECO:0000313" key="8">
    <source>
        <dbReference type="Ensembl" id="ENSMZEP00005003153.1"/>
    </source>
</evidence>
<feature type="domain" description="Cadherin" evidence="7">
    <location>
        <begin position="418"/>
        <end position="524"/>
    </location>
</feature>
<reference evidence="8 9" key="1">
    <citation type="journal article" date="2014" name="Nature">
        <title>The genomic substrate for adaptive radiation in African cichlid fish.</title>
        <authorList>
            <person name="Brawand D."/>
            <person name="Wagner C.E."/>
            <person name="Li Y.I."/>
            <person name="Malinsky M."/>
            <person name="Keller I."/>
            <person name="Fan S."/>
            <person name="Simakov O."/>
            <person name="Ng A.Y."/>
            <person name="Lim Z.W."/>
            <person name="Bezault E."/>
            <person name="Turner-Maier J."/>
            <person name="Johnson J."/>
            <person name="Alcazar R."/>
            <person name="Noh H.J."/>
            <person name="Russell P."/>
            <person name="Aken B."/>
            <person name="Alfoldi J."/>
            <person name="Amemiya C."/>
            <person name="Azzouzi N."/>
            <person name="Baroiller J.F."/>
            <person name="Barloy-Hubler F."/>
            <person name="Berlin A."/>
            <person name="Bloomquist R."/>
            <person name="Carleton K.L."/>
            <person name="Conte M.A."/>
            <person name="D'Cotta H."/>
            <person name="Eshel O."/>
            <person name="Gaffney L."/>
            <person name="Galibert F."/>
            <person name="Gante H.F."/>
            <person name="Gnerre S."/>
            <person name="Greuter L."/>
            <person name="Guyon R."/>
            <person name="Haddad N.S."/>
            <person name="Haerty W."/>
            <person name="Harris R.M."/>
            <person name="Hofmann H.A."/>
            <person name="Hourlier T."/>
            <person name="Hulata G."/>
            <person name="Jaffe D.B."/>
            <person name="Lara M."/>
            <person name="Lee A.P."/>
            <person name="MacCallum I."/>
            <person name="Mwaiko S."/>
            <person name="Nikaido M."/>
            <person name="Nishihara H."/>
            <person name="Ozouf-Costaz C."/>
            <person name="Penman D.J."/>
            <person name="Przybylski D."/>
            <person name="Rakotomanga M."/>
            <person name="Renn S.C.P."/>
            <person name="Ribeiro F.J."/>
            <person name="Ron M."/>
            <person name="Salzburger W."/>
            <person name="Sanchez-Pulido L."/>
            <person name="Santos M.E."/>
            <person name="Searle S."/>
            <person name="Sharpe T."/>
            <person name="Swofford R."/>
            <person name="Tan F.J."/>
            <person name="Williams L."/>
            <person name="Young S."/>
            <person name="Yin S."/>
            <person name="Okada N."/>
            <person name="Kocher T.D."/>
            <person name="Miska E.A."/>
            <person name="Lander E.S."/>
            <person name="Venkatesh B."/>
            <person name="Fernald R.D."/>
            <person name="Meyer A."/>
            <person name="Ponting C.P."/>
            <person name="Streelman J.T."/>
            <person name="Lindblad-Toh K."/>
            <person name="Seehausen O."/>
            <person name="Di Palma F."/>
        </authorList>
    </citation>
    <scope>NUCLEOTIDE SEQUENCE</scope>
</reference>
<dbReference type="AlphaFoldDB" id="A0A3P9AZQ8"/>
<reference evidence="8" key="2">
    <citation type="submission" date="2025-08" db="UniProtKB">
        <authorList>
            <consortium name="Ensembl"/>
        </authorList>
    </citation>
    <scope>IDENTIFICATION</scope>
</reference>
<evidence type="ECO:0000256" key="2">
    <source>
        <dbReference type="ARBA" id="ARBA00022737"/>
    </source>
</evidence>
<dbReference type="GO" id="GO:0005912">
    <property type="term" value="C:adherens junction"/>
    <property type="evidence" value="ECO:0007669"/>
    <property type="project" value="TreeGrafter"/>
</dbReference>
<protein>
    <submittedName>
        <fullName evidence="8">Cadherin 16</fullName>
    </submittedName>
</protein>
<keyword evidence="4 6" id="KW-0472">Membrane</keyword>
<dbReference type="InterPro" id="IPR015919">
    <property type="entry name" value="Cadherin-like_sf"/>
</dbReference>
<accession>A0A3P9AZQ8</accession>
<evidence type="ECO:0000256" key="4">
    <source>
        <dbReference type="ARBA" id="ARBA00023136"/>
    </source>
</evidence>
<keyword evidence="6" id="KW-0812">Transmembrane</keyword>
<dbReference type="Gene3D" id="2.60.40.60">
    <property type="entry name" value="Cadherins"/>
    <property type="match status" value="7"/>
</dbReference>
<evidence type="ECO:0000256" key="3">
    <source>
        <dbReference type="ARBA" id="ARBA00022837"/>
    </source>
</evidence>
<dbReference type="GO" id="GO:0005509">
    <property type="term" value="F:calcium ion binding"/>
    <property type="evidence" value="ECO:0007669"/>
    <property type="project" value="UniProtKB-UniRule"/>
</dbReference>
<comment type="subcellular location">
    <subcellularLocation>
        <location evidence="1">Membrane</location>
    </subcellularLocation>
</comment>
<dbReference type="GO" id="GO:0000902">
    <property type="term" value="P:cell morphogenesis"/>
    <property type="evidence" value="ECO:0007669"/>
    <property type="project" value="TreeGrafter"/>
</dbReference>
<dbReference type="FunFam" id="2.60.40.60:FF:000355">
    <property type="entry name" value="Cadherin 16, KSP-cadherin"/>
    <property type="match status" value="1"/>
</dbReference>
<dbReference type="FunFam" id="2.60.40.60:FF:000253">
    <property type="entry name" value="Cadherin 16, KSP-cadherin"/>
    <property type="match status" value="1"/>
</dbReference>
<dbReference type="GO" id="GO:0016342">
    <property type="term" value="C:catenin complex"/>
    <property type="evidence" value="ECO:0007669"/>
    <property type="project" value="TreeGrafter"/>
</dbReference>
<proteinExistence type="predicted"/>
<feature type="domain" description="Cadherin" evidence="7">
    <location>
        <begin position="36"/>
        <end position="92"/>
    </location>
</feature>
<dbReference type="GO" id="GO:0007043">
    <property type="term" value="P:cell-cell junction assembly"/>
    <property type="evidence" value="ECO:0007669"/>
    <property type="project" value="TreeGrafter"/>
</dbReference>
<dbReference type="InterPro" id="IPR002126">
    <property type="entry name" value="Cadherin-like_dom"/>
</dbReference>
<dbReference type="STRING" id="106582.ENSMZEP00005003153"/>
<dbReference type="PROSITE" id="PS50268">
    <property type="entry name" value="CADHERIN_2"/>
    <property type="match status" value="6"/>
</dbReference>
<dbReference type="InterPro" id="IPR039808">
    <property type="entry name" value="Cadherin"/>
</dbReference>
<dbReference type="FunFam" id="2.60.40.60:FF:000418">
    <property type="entry name" value="Cadherin 16, KSP-cadherin"/>
    <property type="match status" value="1"/>
</dbReference>
<dbReference type="PANTHER" id="PTHR24027">
    <property type="entry name" value="CADHERIN-23"/>
    <property type="match status" value="1"/>
</dbReference>
<dbReference type="GO" id="GO:0016477">
    <property type="term" value="P:cell migration"/>
    <property type="evidence" value="ECO:0007669"/>
    <property type="project" value="TreeGrafter"/>
</dbReference>
<dbReference type="Pfam" id="PF00028">
    <property type="entry name" value="Cadherin"/>
    <property type="match status" value="4"/>
</dbReference>
<evidence type="ECO:0000256" key="1">
    <source>
        <dbReference type="ARBA" id="ARBA00004370"/>
    </source>
</evidence>
<dbReference type="GO" id="GO:0044331">
    <property type="term" value="P:cell-cell adhesion mediated by cadherin"/>
    <property type="evidence" value="ECO:0007669"/>
    <property type="project" value="TreeGrafter"/>
</dbReference>
<dbReference type="PRINTS" id="PR00205">
    <property type="entry name" value="CADHERIN"/>
</dbReference>
<feature type="domain" description="Cadherin" evidence="7">
    <location>
        <begin position="93"/>
        <end position="207"/>
    </location>
</feature>
<dbReference type="GeneTree" id="ENSGT00940000165234"/>
<evidence type="ECO:0000256" key="5">
    <source>
        <dbReference type="PROSITE-ProRule" id="PRU00043"/>
    </source>
</evidence>
<dbReference type="FunFam" id="2.60.40.60:FF:000243">
    <property type="entry name" value="Cadherin 16, KSP-cadherin"/>
    <property type="match status" value="1"/>
</dbReference>
<keyword evidence="3 5" id="KW-0106">Calcium</keyword>
<dbReference type="GO" id="GO:0007156">
    <property type="term" value="P:homophilic cell adhesion via plasma membrane adhesion molecules"/>
    <property type="evidence" value="ECO:0007669"/>
    <property type="project" value="InterPro"/>
</dbReference>
<dbReference type="CDD" id="cd11304">
    <property type="entry name" value="Cadherin_repeat"/>
    <property type="match status" value="6"/>
</dbReference>
<evidence type="ECO:0000256" key="6">
    <source>
        <dbReference type="SAM" id="Phobius"/>
    </source>
</evidence>
<dbReference type="GO" id="GO:0016339">
    <property type="term" value="P:calcium-dependent cell-cell adhesion via plasma membrane cell adhesion molecules"/>
    <property type="evidence" value="ECO:0007669"/>
    <property type="project" value="TreeGrafter"/>
</dbReference>
<dbReference type="SMART" id="SM00112">
    <property type="entry name" value="CA"/>
    <property type="match status" value="6"/>
</dbReference>
<organism evidence="8 9">
    <name type="scientific">Maylandia zebra</name>
    <name type="common">zebra mbuna</name>
    <dbReference type="NCBI Taxonomy" id="106582"/>
    <lineage>
        <taxon>Eukaryota</taxon>
        <taxon>Metazoa</taxon>
        <taxon>Chordata</taxon>
        <taxon>Craniata</taxon>
        <taxon>Vertebrata</taxon>
        <taxon>Euteleostomi</taxon>
        <taxon>Actinopterygii</taxon>
        <taxon>Neopterygii</taxon>
        <taxon>Teleostei</taxon>
        <taxon>Neoteleostei</taxon>
        <taxon>Acanthomorphata</taxon>
        <taxon>Ovalentaria</taxon>
        <taxon>Cichlomorphae</taxon>
        <taxon>Cichliformes</taxon>
        <taxon>Cichlidae</taxon>
        <taxon>African cichlids</taxon>
        <taxon>Pseudocrenilabrinae</taxon>
        <taxon>Haplochromini</taxon>
        <taxon>Maylandia</taxon>
        <taxon>Maylandia zebra complex</taxon>
    </lineage>
</organism>
<evidence type="ECO:0000259" key="7">
    <source>
        <dbReference type="PROSITE" id="PS50268"/>
    </source>
</evidence>
<keyword evidence="6" id="KW-1133">Transmembrane helix</keyword>
<dbReference type="FunFam" id="2.60.40.60:FF:000242">
    <property type="entry name" value="Cadherin 16, KSP-cadherin"/>
    <property type="match status" value="1"/>
</dbReference>
<dbReference type="GO" id="GO:0034332">
    <property type="term" value="P:adherens junction organization"/>
    <property type="evidence" value="ECO:0007669"/>
    <property type="project" value="TreeGrafter"/>
</dbReference>
<reference evidence="8" key="3">
    <citation type="submission" date="2025-09" db="UniProtKB">
        <authorList>
            <consortium name="Ensembl"/>
        </authorList>
    </citation>
    <scope>IDENTIFICATION</scope>
</reference>
<sequence>VKIGVPENYDGIFPWYLTKLQSLPSNYSDLVVTGDDEGIFGVDAQFLYALKPLDREKQPSYSLQVSFRTSVHHQSFNVEVCVIDKNDNVPTFIEESMRGSVQLGLLKIPFMQVEALDRDDRNSPHADLRFSLMEQTPRIPSSQMFSIHAVSGEVSLTEEASTLDPEMCGRYKLSVMVKDMAGRADAFFSAGIVTVEVTGNTWASPDPVRLQENLPGPYPIPISQVKWSGSQAEYGLEGEFPEMLFTISREGVIYLNAPLDRETQDQFHISIVVERPDGREIAKPVELRVMVGDANDNRPTFPQAQYHTVVKELAARTEILTVQAADNDDPKTDNVRIFYRLVGQIPESPRALFRVDRDSGVISVQADSMEGTAPQYTLTITAEDAKLNSSCTVVVTVQDENNNPPVFSQHEQYGPFHIPEDALVGTTVTAVLARDADVRGGDSWQVDYRLESGDEEDVFSLVTDKQTNEVTLVLSKVLDFERESEYILVLSAQNPVALVRGRYGPASTATVSIYVDDVNEGPILSQSHYEVTVREGEEPGRVIATIRGYDPDSHPIRYSLQGDTKKYFSIGKYSGELKTVQALDREENSTYTMEVIAVDGNSSLSASTLVTVYILDVNDNSPVLVGDYSWKYLCTPRLEDQALVLASRDSDGPQHGGRLNFSLRSDVTVRRNWKLTPINDTHTNLSLNIPYLPPDVYIVPFTISDSSSPPRSTFIHLPTVCPCNVRGNCKMAAKQLEGMPTIQSAVGILLGTFAVIVILIVVFVRLSYQNPKEPSKTNQERVPLKMSI</sequence>
<feature type="transmembrane region" description="Helical" evidence="6">
    <location>
        <begin position="745"/>
        <end position="766"/>
    </location>
</feature>
<name>A0A3P9AZQ8_9CICH</name>
<evidence type="ECO:0000313" key="9">
    <source>
        <dbReference type="Proteomes" id="UP000265160"/>
    </source>
</evidence>
<feature type="domain" description="Cadherin" evidence="7">
    <location>
        <begin position="301"/>
        <end position="407"/>
    </location>
</feature>
<dbReference type="PROSITE" id="PS00232">
    <property type="entry name" value="CADHERIN_1"/>
    <property type="match status" value="2"/>
</dbReference>
<keyword evidence="9" id="KW-1185">Reference proteome</keyword>
<dbReference type="Proteomes" id="UP000265160">
    <property type="component" value="LG1"/>
</dbReference>
<dbReference type="PANTHER" id="PTHR24027:SF424">
    <property type="entry name" value="CADHERIN-16 ISOFORM X3"/>
    <property type="match status" value="1"/>
</dbReference>
<dbReference type="GO" id="GO:0008013">
    <property type="term" value="F:beta-catenin binding"/>
    <property type="evidence" value="ECO:0007669"/>
    <property type="project" value="TreeGrafter"/>
</dbReference>
<dbReference type="Ensembl" id="ENSMZET00005003281.1">
    <property type="protein sequence ID" value="ENSMZEP00005003153.1"/>
    <property type="gene ID" value="ENSMZEG00005002438.1"/>
</dbReference>
<feature type="domain" description="Cadherin" evidence="7">
    <location>
        <begin position="525"/>
        <end position="624"/>
    </location>
</feature>
<dbReference type="GO" id="GO:0045296">
    <property type="term" value="F:cadherin binding"/>
    <property type="evidence" value="ECO:0007669"/>
    <property type="project" value="TreeGrafter"/>
</dbReference>
<dbReference type="InterPro" id="IPR020894">
    <property type="entry name" value="Cadherin_CS"/>
</dbReference>
<keyword evidence="2" id="KW-0677">Repeat</keyword>
<dbReference type="SUPFAM" id="SSF49313">
    <property type="entry name" value="Cadherin-like"/>
    <property type="match status" value="7"/>
</dbReference>
<feature type="domain" description="Cadherin" evidence="7">
    <location>
        <begin position="234"/>
        <end position="301"/>
    </location>
</feature>